<protein>
    <recommendedName>
        <fullName evidence="4">PPM-type phosphatase domain-containing protein</fullName>
    </recommendedName>
</protein>
<proteinExistence type="predicted"/>
<organism evidence="2 3">
    <name type="scientific">Candidatus Collierbacteria bacterium GW2011_GWA2_44_99</name>
    <dbReference type="NCBI Taxonomy" id="1618380"/>
    <lineage>
        <taxon>Bacteria</taxon>
        <taxon>Candidatus Collieribacteriota</taxon>
    </lineage>
</organism>
<keyword evidence="1" id="KW-1133">Transmembrane helix</keyword>
<evidence type="ECO:0000313" key="3">
    <source>
        <dbReference type="Proteomes" id="UP000034797"/>
    </source>
</evidence>
<evidence type="ECO:0000313" key="2">
    <source>
        <dbReference type="EMBL" id="KKT86135.1"/>
    </source>
</evidence>
<name>A0A0G1KRN7_9BACT</name>
<dbReference type="SUPFAM" id="SSF50969">
    <property type="entry name" value="YVTN repeat-like/Quinoprotein amine dehydrogenase"/>
    <property type="match status" value="1"/>
</dbReference>
<dbReference type="Gene3D" id="2.120.10.30">
    <property type="entry name" value="TolB, C-terminal domain"/>
    <property type="match status" value="1"/>
</dbReference>
<dbReference type="EMBL" id="LCJW01000016">
    <property type="protein sequence ID" value="KKT86135.1"/>
    <property type="molecule type" value="Genomic_DNA"/>
</dbReference>
<dbReference type="Proteomes" id="UP000034797">
    <property type="component" value="Unassembled WGS sequence"/>
</dbReference>
<keyword evidence="1" id="KW-0472">Membrane</keyword>
<evidence type="ECO:0008006" key="4">
    <source>
        <dbReference type="Google" id="ProtNLM"/>
    </source>
</evidence>
<feature type="transmembrane region" description="Helical" evidence="1">
    <location>
        <begin position="279"/>
        <end position="300"/>
    </location>
</feature>
<evidence type="ECO:0000256" key="1">
    <source>
        <dbReference type="SAM" id="Phobius"/>
    </source>
</evidence>
<sequence length="634" mass="70027">MGLFWSNTANDCYSSISVNTGLGLSFLRIINEDGSNGWAQVYARIPFDDRELLDKGALFGVIFGTDKEGWAEKDAELMNWVEESFNKIENGGELGDFFQKWRDKYPELAGVWVWILLKNGEREIMMVRSGGTGVALLRNGKEFNFSENMVEGKVAKGKVEDDDRVAVWTDGLSQKLERGRLTELDEAGVSLLNESIKTENLAAAGLVLDFQKLVRKEVEGSFEKMIVVSEKKADEVAKLDLADERYVGPIGLKEKLINWWMKITPLMTRPRENSKRKRLAVLLGVLFLGLLLISLITGSIKIRREAEMKKWKEFSEPIEKSLSEAAGLVSLNPSGARKLIQDSKSVYEINRAEFVKGKFVKDLDGLGKKIEDSWTLVSGEKESQVEEAARIDLVRQGFKGDRMGLTKDNQLVVLDGSMGVVTTVDLSNKDIKVTAGKGEGLGWMDAVGDSNNMMVLTGSGVRNAVNGQDLVKFDAAVVKPIVLGKFGGNLYVLDQGNKEIFRYVVVGNGFGERVRWLKLGQNMSIVPVDMAIDADIWVVAEDGEVERFRRGSKEQYSLSGLTEGMKISRLAVEPEGDKIALLDNFSGAVAVCSKKTGVCSQLLKSEKLKQAKDVEFDAQGNLLVLLPGVVGILK</sequence>
<gene>
    <name evidence="2" type="ORF">UW84_C0016G0019</name>
</gene>
<keyword evidence="1" id="KW-0812">Transmembrane</keyword>
<dbReference type="InterPro" id="IPR011042">
    <property type="entry name" value="6-blade_b-propeller_TolB-like"/>
</dbReference>
<dbReference type="AlphaFoldDB" id="A0A0G1KRN7"/>
<comment type="caution">
    <text evidence="2">The sequence shown here is derived from an EMBL/GenBank/DDBJ whole genome shotgun (WGS) entry which is preliminary data.</text>
</comment>
<accession>A0A0G1KRN7</accession>
<reference evidence="2 3" key="1">
    <citation type="journal article" date="2015" name="Nature">
        <title>rRNA introns, odd ribosomes, and small enigmatic genomes across a large radiation of phyla.</title>
        <authorList>
            <person name="Brown C.T."/>
            <person name="Hug L.A."/>
            <person name="Thomas B.C."/>
            <person name="Sharon I."/>
            <person name="Castelle C.J."/>
            <person name="Singh A."/>
            <person name="Wilkins M.J."/>
            <person name="Williams K.H."/>
            <person name="Banfield J.F."/>
        </authorList>
    </citation>
    <scope>NUCLEOTIDE SEQUENCE [LARGE SCALE GENOMIC DNA]</scope>
</reference>
<dbReference type="InterPro" id="IPR011044">
    <property type="entry name" value="Quino_amine_DH_bsu"/>
</dbReference>